<accession>E4XNQ8</accession>
<evidence type="ECO:0000313" key="4">
    <source>
        <dbReference type="Proteomes" id="UP000001307"/>
    </source>
</evidence>
<dbReference type="Gene3D" id="1.20.5.170">
    <property type="match status" value="1"/>
</dbReference>
<feature type="compositionally biased region" description="Low complexity" evidence="1">
    <location>
        <begin position="304"/>
        <end position="314"/>
    </location>
</feature>
<evidence type="ECO:0000256" key="1">
    <source>
        <dbReference type="SAM" id="MobiDB-lite"/>
    </source>
</evidence>
<dbReference type="InterPro" id="IPR046347">
    <property type="entry name" value="bZIP_sf"/>
</dbReference>
<gene>
    <name evidence="3" type="ORF">GSOID_T00016660001</name>
</gene>
<feature type="compositionally biased region" description="Polar residues" evidence="1">
    <location>
        <begin position="1"/>
        <end position="14"/>
    </location>
</feature>
<reference evidence="3" key="1">
    <citation type="journal article" date="2010" name="Science">
        <title>Plasticity of animal genome architecture unmasked by rapid evolution of a pelagic tunicate.</title>
        <authorList>
            <person name="Denoeud F."/>
            <person name="Henriet S."/>
            <person name="Mungpakdee S."/>
            <person name="Aury J.M."/>
            <person name="Da Silva C."/>
            <person name="Brinkmann H."/>
            <person name="Mikhaleva J."/>
            <person name="Olsen L.C."/>
            <person name="Jubin C."/>
            <person name="Canestro C."/>
            <person name="Bouquet J.M."/>
            <person name="Danks G."/>
            <person name="Poulain J."/>
            <person name="Campsteijn C."/>
            <person name="Adamski M."/>
            <person name="Cross I."/>
            <person name="Yadetie F."/>
            <person name="Muffato M."/>
            <person name="Louis A."/>
            <person name="Butcher S."/>
            <person name="Tsagkogeorga G."/>
            <person name="Konrad A."/>
            <person name="Singh S."/>
            <person name="Jensen M.F."/>
            <person name="Cong E.H."/>
            <person name="Eikeseth-Otteraa H."/>
            <person name="Noel B."/>
            <person name="Anthouard V."/>
            <person name="Porcel B.M."/>
            <person name="Kachouri-Lafond R."/>
            <person name="Nishino A."/>
            <person name="Ugolini M."/>
            <person name="Chourrout P."/>
            <person name="Nishida H."/>
            <person name="Aasland R."/>
            <person name="Huzurbazar S."/>
            <person name="Westhof E."/>
            <person name="Delsuc F."/>
            <person name="Lehrach H."/>
            <person name="Reinhardt R."/>
            <person name="Weissenbach J."/>
            <person name="Roy S.W."/>
            <person name="Artiguenave F."/>
            <person name="Postlethwait J.H."/>
            <person name="Manak J.R."/>
            <person name="Thompson E.M."/>
            <person name="Jaillon O."/>
            <person name="Du Pasquier L."/>
            <person name="Boudinot P."/>
            <person name="Liberles D.A."/>
            <person name="Volff J.N."/>
            <person name="Philippe H."/>
            <person name="Lenhard B."/>
            <person name="Roest Crollius H."/>
            <person name="Wincker P."/>
            <person name="Chourrout D."/>
        </authorList>
    </citation>
    <scope>NUCLEOTIDE SEQUENCE [LARGE SCALE GENOMIC DNA]</scope>
</reference>
<proteinExistence type="predicted"/>
<dbReference type="Proteomes" id="UP000001307">
    <property type="component" value="Unassembled WGS sequence"/>
</dbReference>
<feature type="domain" description="BZIP" evidence="2">
    <location>
        <begin position="355"/>
        <end position="418"/>
    </location>
</feature>
<dbReference type="AlphaFoldDB" id="E4XNQ8"/>
<feature type="region of interest" description="Disordered" evidence="1">
    <location>
        <begin position="297"/>
        <end position="319"/>
    </location>
</feature>
<protein>
    <recommendedName>
        <fullName evidence="2">BZIP domain-containing protein</fullName>
    </recommendedName>
</protein>
<dbReference type="InterPro" id="IPR004827">
    <property type="entry name" value="bZIP"/>
</dbReference>
<keyword evidence="4" id="KW-1185">Reference proteome</keyword>
<sequence>MKRTRYLQSIQPKSSEVAKRARGENSSQNSSSNENNFLESNGIQKKNTSIPIRISRSVPVKSEEMSTNHEIWNPVTGRSENQHQKPGHVRYSENIAGPSMVHDSIWNPSQLVSMNDLEQLSGEGFDDLFSYSSSPEARSPVSQHGMFRPVQMVKQQNSANPQMLPQRPQVQQLSPEHQQYVEWDQSKLQQAQKESMEPTTSQLPRENIWQKSQMITFDDIMQQSGLDEFSDLVEAEHNASLQAQGNLLKPTMILPPGQAEPTPQEPKTKDQMIDELKRIQQDFAFSKIDDFLGRYNEKEEQQQIEKQPQNEQQQTNAKMQPITADQISGMLNIQPVAGSSDMMLSLQECSQEYGEDRMNVQRKINNEAAQRSRVKKRKLIEEKLKKISVFEGENPQLKMRLDTHMKELTRLKRMLSFYVDYTKNKVNMSG</sequence>
<dbReference type="GO" id="GO:0003700">
    <property type="term" value="F:DNA-binding transcription factor activity"/>
    <property type="evidence" value="ECO:0007669"/>
    <property type="project" value="InterPro"/>
</dbReference>
<dbReference type="InParanoid" id="E4XNQ8"/>
<organism evidence="3">
    <name type="scientific">Oikopleura dioica</name>
    <name type="common">Tunicate</name>
    <dbReference type="NCBI Taxonomy" id="34765"/>
    <lineage>
        <taxon>Eukaryota</taxon>
        <taxon>Metazoa</taxon>
        <taxon>Chordata</taxon>
        <taxon>Tunicata</taxon>
        <taxon>Appendicularia</taxon>
        <taxon>Copelata</taxon>
        <taxon>Oikopleuridae</taxon>
        <taxon>Oikopleura</taxon>
    </lineage>
</organism>
<dbReference type="OrthoDB" id="10394123at2759"/>
<feature type="compositionally biased region" description="Low complexity" evidence="1">
    <location>
        <begin position="24"/>
        <end position="41"/>
    </location>
</feature>
<feature type="region of interest" description="Disordered" evidence="1">
    <location>
        <begin position="1"/>
        <end position="48"/>
    </location>
</feature>
<name>E4XNQ8_OIKDI</name>
<dbReference type="PROSITE" id="PS50217">
    <property type="entry name" value="BZIP"/>
    <property type="match status" value="1"/>
</dbReference>
<evidence type="ECO:0000313" key="3">
    <source>
        <dbReference type="EMBL" id="CBY11496.1"/>
    </source>
</evidence>
<dbReference type="EMBL" id="FN653085">
    <property type="protein sequence ID" value="CBY11496.1"/>
    <property type="molecule type" value="Genomic_DNA"/>
</dbReference>
<evidence type="ECO:0000259" key="2">
    <source>
        <dbReference type="PROSITE" id="PS50217"/>
    </source>
</evidence>
<dbReference type="SUPFAM" id="SSF57959">
    <property type="entry name" value="Leucine zipper domain"/>
    <property type="match status" value="1"/>
</dbReference>